<sequence>MNKSLIAGVVVGGIAVTALGSIAGYSYLGKEPQFAEVVASKAVYQSVSVPTEQCSDQVVQQRRAVQDQNQIAGTVLGAVVGGVLGNQVGGGSGKKLATVAGAAAGGYAGKQVQTDMQNKDVETSTRRVCKTVQKTEKQLVGYDVTYILDGKVHKTRLDEEPAERVPVIDGQADFSASLAANH</sequence>
<feature type="domain" description="Glycine zipper 2TM" evidence="3">
    <location>
        <begin position="72"/>
        <end position="113"/>
    </location>
</feature>
<dbReference type="NCBIfam" id="NF008437">
    <property type="entry name" value="PRK11280.1"/>
    <property type="match status" value="1"/>
</dbReference>
<dbReference type="PANTHER" id="PTHR35603:SF2">
    <property type="entry name" value="OUTER MEMBRANE LIPOPROTEIN"/>
    <property type="match status" value="1"/>
</dbReference>
<evidence type="ECO:0000313" key="4">
    <source>
        <dbReference type="EMBL" id="MFC4653506.1"/>
    </source>
</evidence>
<name>A0ABV9JGR9_9GAMM</name>
<evidence type="ECO:0000256" key="2">
    <source>
        <dbReference type="ARBA" id="ARBA00023136"/>
    </source>
</evidence>
<comment type="caution">
    <text evidence="4">The sequence shown here is derived from an EMBL/GenBank/DDBJ whole genome shotgun (WGS) entry which is preliminary data.</text>
</comment>
<gene>
    <name evidence="4" type="ORF">ACFO3I_00575</name>
</gene>
<proteinExistence type="predicted"/>
<organism evidence="4 5">
    <name type="scientific">Rheinheimera marina</name>
    <dbReference type="NCBI Taxonomy" id="1774958"/>
    <lineage>
        <taxon>Bacteria</taxon>
        <taxon>Pseudomonadati</taxon>
        <taxon>Pseudomonadota</taxon>
        <taxon>Gammaproteobacteria</taxon>
        <taxon>Chromatiales</taxon>
        <taxon>Chromatiaceae</taxon>
        <taxon>Rheinheimera</taxon>
    </lineage>
</organism>
<keyword evidence="2" id="KW-0472">Membrane</keyword>
<dbReference type="Proteomes" id="UP001595962">
    <property type="component" value="Unassembled WGS sequence"/>
</dbReference>
<evidence type="ECO:0000259" key="3">
    <source>
        <dbReference type="Pfam" id="PF05433"/>
    </source>
</evidence>
<dbReference type="PANTHER" id="PTHR35603">
    <property type="match status" value="1"/>
</dbReference>
<dbReference type="Pfam" id="PF05433">
    <property type="entry name" value="Rick_17kDa_Anti"/>
    <property type="match status" value="1"/>
</dbReference>
<dbReference type="EMBL" id="JBHSGB010000001">
    <property type="protein sequence ID" value="MFC4653506.1"/>
    <property type="molecule type" value="Genomic_DNA"/>
</dbReference>
<keyword evidence="5" id="KW-1185">Reference proteome</keyword>
<dbReference type="InterPro" id="IPR051407">
    <property type="entry name" value="Bact_OM_lipoprot/Surf_antigen"/>
</dbReference>
<accession>A0ABV9JGR9</accession>
<evidence type="ECO:0000256" key="1">
    <source>
        <dbReference type="ARBA" id="ARBA00004370"/>
    </source>
</evidence>
<reference evidence="5" key="1">
    <citation type="journal article" date="2019" name="Int. J. Syst. Evol. Microbiol.">
        <title>The Global Catalogue of Microorganisms (GCM) 10K type strain sequencing project: providing services to taxonomists for standard genome sequencing and annotation.</title>
        <authorList>
            <consortium name="The Broad Institute Genomics Platform"/>
            <consortium name="The Broad Institute Genome Sequencing Center for Infectious Disease"/>
            <person name="Wu L."/>
            <person name="Ma J."/>
        </authorList>
    </citation>
    <scope>NUCLEOTIDE SEQUENCE [LARGE SCALE GENOMIC DNA]</scope>
    <source>
        <strain evidence="5">DT28</strain>
    </source>
</reference>
<evidence type="ECO:0000313" key="5">
    <source>
        <dbReference type="Proteomes" id="UP001595962"/>
    </source>
</evidence>
<dbReference type="InterPro" id="IPR008816">
    <property type="entry name" value="Gly_zipper_2TM_dom"/>
</dbReference>
<dbReference type="RefSeq" id="WP_377330861.1">
    <property type="nucleotide sequence ID" value="NZ_JBHSGB010000001.1"/>
</dbReference>
<comment type="subcellular location">
    <subcellularLocation>
        <location evidence="1">Membrane</location>
    </subcellularLocation>
</comment>
<protein>
    <submittedName>
        <fullName evidence="4">Glycine zipper 2TM domain-containing protein</fullName>
    </submittedName>
</protein>